<dbReference type="SMART" id="SM00422">
    <property type="entry name" value="HTH_MERR"/>
    <property type="match status" value="1"/>
</dbReference>
<dbReference type="InterPro" id="IPR047057">
    <property type="entry name" value="MerR_fam"/>
</dbReference>
<sequence>MKIKDVSNNFNISVSALRYYEKIGLFDHVKRINGVREYEDKDIRHLSMIITLKNAGLSNESILKYMELSKQGENSNEEIIFILKQQRKKLLDEIHHKHKNLDSLDYLIYKIKTN</sequence>
<dbReference type="PROSITE" id="PS50937">
    <property type="entry name" value="HTH_MERR_2"/>
    <property type="match status" value="1"/>
</dbReference>
<keyword evidence="4" id="KW-1185">Reference proteome</keyword>
<dbReference type="Pfam" id="PF13411">
    <property type="entry name" value="MerR_1"/>
    <property type="match status" value="1"/>
</dbReference>
<dbReference type="InterPro" id="IPR009061">
    <property type="entry name" value="DNA-bd_dom_put_sf"/>
</dbReference>
<keyword evidence="1" id="KW-0238">DNA-binding</keyword>
<protein>
    <submittedName>
        <fullName evidence="3">MerR family transcriptional regulator</fullName>
    </submittedName>
</protein>
<evidence type="ECO:0000256" key="1">
    <source>
        <dbReference type="ARBA" id="ARBA00023125"/>
    </source>
</evidence>
<evidence type="ECO:0000313" key="4">
    <source>
        <dbReference type="Proteomes" id="UP000663802"/>
    </source>
</evidence>
<proteinExistence type="predicted"/>
<dbReference type="Gene3D" id="1.10.1660.10">
    <property type="match status" value="1"/>
</dbReference>
<evidence type="ECO:0000259" key="2">
    <source>
        <dbReference type="PROSITE" id="PS50937"/>
    </source>
</evidence>
<organism evidence="3 4">
    <name type="scientific">Clostridium zeae</name>
    <dbReference type="NCBI Taxonomy" id="2759022"/>
    <lineage>
        <taxon>Bacteria</taxon>
        <taxon>Bacillati</taxon>
        <taxon>Bacillota</taxon>
        <taxon>Clostridia</taxon>
        <taxon>Eubacteriales</taxon>
        <taxon>Clostridiaceae</taxon>
        <taxon>Clostridium</taxon>
    </lineage>
</organism>
<dbReference type="PANTHER" id="PTHR30204:SF98">
    <property type="entry name" value="HTH-TYPE TRANSCRIPTIONAL REGULATOR ADHR"/>
    <property type="match status" value="1"/>
</dbReference>
<dbReference type="EMBL" id="BMBA01000001">
    <property type="protein sequence ID" value="GFZ30162.1"/>
    <property type="molecule type" value="Genomic_DNA"/>
</dbReference>
<dbReference type="PANTHER" id="PTHR30204">
    <property type="entry name" value="REDOX-CYCLING DRUG-SENSING TRANSCRIPTIONAL ACTIVATOR SOXR"/>
    <property type="match status" value="1"/>
</dbReference>
<accession>A0ABQ1E5Y2</accession>
<gene>
    <name evidence="3" type="ORF">CSC2_06880</name>
</gene>
<reference evidence="3 4" key="1">
    <citation type="journal article" date="2021" name="Int. J. Syst. Evol. Microbiol.">
        <title>Clostridium zeae sp. nov., isolated from corn silage.</title>
        <authorList>
            <person name="Kobayashi H."/>
            <person name="Tanizawa Y."/>
            <person name="Yagura M."/>
            <person name="Sakamoto M."/>
            <person name="Ohkuma M."/>
            <person name="Tohno M."/>
        </authorList>
    </citation>
    <scope>NUCLEOTIDE SEQUENCE [LARGE SCALE GENOMIC DNA]</scope>
    <source>
        <strain evidence="3 4">CSC2</strain>
    </source>
</reference>
<feature type="domain" description="HTH merR-type" evidence="2">
    <location>
        <begin position="1"/>
        <end position="68"/>
    </location>
</feature>
<dbReference type="RefSeq" id="WP_206868159.1">
    <property type="nucleotide sequence ID" value="NZ_BMBA01000001.1"/>
</dbReference>
<comment type="caution">
    <text evidence="3">The sequence shown here is derived from an EMBL/GenBank/DDBJ whole genome shotgun (WGS) entry which is preliminary data.</text>
</comment>
<evidence type="ECO:0000313" key="3">
    <source>
        <dbReference type="EMBL" id="GFZ30162.1"/>
    </source>
</evidence>
<dbReference type="Proteomes" id="UP000663802">
    <property type="component" value="Unassembled WGS sequence"/>
</dbReference>
<dbReference type="SUPFAM" id="SSF46955">
    <property type="entry name" value="Putative DNA-binding domain"/>
    <property type="match status" value="1"/>
</dbReference>
<dbReference type="InterPro" id="IPR000551">
    <property type="entry name" value="MerR-type_HTH_dom"/>
</dbReference>
<name>A0ABQ1E5Y2_9CLOT</name>